<proteinExistence type="predicted"/>
<dbReference type="Gene3D" id="3.40.50.2000">
    <property type="entry name" value="Glycogen Phosphorylase B"/>
    <property type="match status" value="2"/>
</dbReference>
<sequence>MKIIHLANHVLEIGNGIVNVMVDLACGQADAGHDVVVASAGGQYEALLAEHGVRHIQLVQEPRPAKLLPMCWRFSRIVRAERPDIVHAHMMTGVLIARVVRAFARGRAYRLVSTVHNEFQRSAIVMGIADRVVAVSAAVAESMKRRGVPEVRLRTIANGSIGSPRTAASAASSSTLVLERPNVMTVAGMYRRKGIDVLLRAFKPVAAQLPHAHLYIVGDGPDRAEFEALAHTLGLEGRAHFLGFRQDVPALLEATDVFVLPSLQEPFGLVISEAREAGCAVVASDVGGIPEAMSFGRAGVLVPPGDHQVLGRTLHALLADDTLRNTWRERARTDLEWLEVGRVNADYLAVYEEVLGRRTSRKPVTA</sequence>
<evidence type="ECO:0000259" key="2">
    <source>
        <dbReference type="Pfam" id="PF13439"/>
    </source>
</evidence>
<dbReference type="EC" id="2.4.1.-" evidence="3"/>
<dbReference type="Pfam" id="PF00534">
    <property type="entry name" value="Glycos_transf_1"/>
    <property type="match status" value="1"/>
</dbReference>
<evidence type="ECO:0000259" key="1">
    <source>
        <dbReference type="Pfam" id="PF00534"/>
    </source>
</evidence>
<protein>
    <submittedName>
        <fullName evidence="3">N-acetyl-alpha-D-glucosaminyl L-malate synthase</fullName>
        <ecNumber evidence="3">2.4.1.-</ecNumber>
    </submittedName>
</protein>
<accession>A0A6S7BVK3</accession>
<organism evidence="3 4">
    <name type="scientific">Pararobbsia alpina</name>
    <dbReference type="NCBI Taxonomy" id="621374"/>
    <lineage>
        <taxon>Bacteria</taxon>
        <taxon>Pseudomonadati</taxon>
        <taxon>Pseudomonadota</taxon>
        <taxon>Betaproteobacteria</taxon>
        <taxon>Burkholderiales</taxon>
        <taxon>Burkholderiaceae</taxon>
        <taxon>Pararobbsia</taxon>
    </lineage>
</organism>
<name>A0A6S7BVK3_9BURK</name>
<dbReference type="InterPro" id="IPR001296">
    <property type="entry name" value="Glyco_trans_1"/>
</dbReference>
<feature type="domain" description="Glycosyl transferase family 1" evidence="1">
    <location>
        <begin position="179"/>
        <end position="333"/>
    </location>
</feature>
<evidence type="ECO:0000313" key="3">
    <source>
        <dbReference type="EMBL" id="CAB3804519.1"/>
    </source>
</evidence>
<gene>
    <name evidence="3" type="primary">bshA_5</name>
    <name evidence="3" type="ORF">LMG28138_05527</name>
</gene>
<evidence type="ECO:0000313" key="4">
    <source>
        <dbReference type="Proteomes" id="UP000494115"/>
    </source>
</evidence>
<keyword evidence="3" id="KW-0808">Transferase</keyword>
<reference evidence="3 4" key="1">
    <citation type="submission" date="2020-04" db="EMBL/GenBank/DDBJ databases">
        <authorList>
            <person name="De Canck E."/>
        </authorList>
    </citation>
    <scope>NUCLEOTIDE SEQUENCE [LARGE SCALE GENOMIC DNA]</scope>
    <source>
        <strain evidence="3 4">LMG 28138</strain>
    </source>
</reference>
<keyword evidence="3" id="KW-0328">Glycosyltransferase</keyword>
<dbReference type="PANTHER" id="PTHR12526:SF630">
    <property type="entry name" value="GLYCOSYLTRANSFERASE"/>
    <property type="match status" value="1"/>
</dbReference>
<dbReference type="GO" id="GO:0016757">
    <property type="term" value="F:glycosyltransferase activity"/>
    <property type="evidence" value="ECO:0007669"/>
    <property type="project" value="UniProtKB-KW"/>
</dbReference>
<dbReference type="InterPro" id="IPR028098">
    <property type="entry name" value="Glyco_trans_4-like_N"/>
</dbReference>
<dbReference type="EMBL" id="CADIKM010000065">
    <property type="protein sequence ID" value="CAB3804519.1"/>
    <property type="molecule type" value="Genomic_DNA"/>
</dbReference>
<dbReference type="PANTHER" id="PTHR12526">
    <property type="entry name" value="GLYCOSYLTRANSFERASE"/>
    <property type="match status" value="1"/>
</dbReference>
<keyword evidence="4" id="KW-1185">Reference proteome</keyword>
<feature type="domain" description="Glycosyltransferase subfamily 4-like N-terminal" evidence="2">
    <location>
        <begin position="15"/>
        <end position="159"/>
    </location>
</feature>
<dbReference type="SUPFAM" id="SSF53756">
    <property type="entry name" value="UDP-Glycosyltransferase/glycogen phosphorylase"/>
    <property type="match status" value="1"/>
</dbReference>
<dbReference type="Proteomes" id="UP000494115">
    <property type="component" value="Unassembled WGS sequence"/>
</dbReference>
<dbReference type="Pfam" id="PF13439">
    <property type="entry name" value="Glyco_transf_4"/>
    <property type="match status" value="1"/>
</dbReference>
<dbReference type="RefSeq" id="WP_175108085.1">
    <property type="nucleotide sequence ID" value="NZ_CADIKM010000065.1"/>
</dbReference>
<dbReference type="AlphaFoldDB" id="A0A6S7BVK3"/>